<dbReference type="SUPFAM" id="SSF52172">
    <property type="entry name" value="CheY-like"/>
    <property type="match status" value="1"/>
</dbReference>
<dbReference type="SMART" id="SM00448">
    <property type="entry name" value="REC"/>
    <property type="match status" value="1"/>
</dbReference>
<name>A0ABR5SFT8_9BACT</name>
<evidence type="ECO:0000313" key="4">
    <source>
        <dbReference type="Proteomes" id="UP000060487"/>
    </source>
</evidence>
<dbReference type="InterPro" id="IPR001789">
    <property type="entry name" value="Sig_transdc_resp-reg_receiver"/>
</dbReference>
<organism evidence="3 4">
    <name type="scientific">Candidatus Magnetominusculus xianensis</name>
    <dbReference type="NCBI Taxonomy" id="1748249"/>
    <lineage>
        <taxon>Bacteria</taxon>
        <taxon>Pseudomonadati</taxon>
        <taxon>Nitrospirota</taxon>
        <taxon>Nitrospiria</taxon>
        <taxon>Nitrospirales</taxon>
        <taxon>Nitrospiraceae</taxon>
        <taxon>Candidatus Magnetominusculus</taxon>
    </lineage>
</organism>
<evidence type="ECO:0000259" key="2">
    <source>
        <dbReference type="PROSITE" id="PS50110"/>
    </source>
</evidence>
<accession>A0ABR5SFT8</accession>
<gene>
    <name evidence="3" type="ORF">ASN18_2203</name>
</gene>
<dbReference type="Gene3D" id="3.40.50.2300">
    <property type="match status" value="1"/>
</dbReference>
<sequence length="151" mass="17345">MDDFGVLSLKPIKVLIVEDDKKIRRLYYIGIKNGMLFQRRSCTGGREAVELYKEWRPDIVLLDIMMPDMTGYEVLQHIRQFIGDNLTAIVMATSLADVNTISDCLRLGIQGYIVKPFNHRDMADKIIGYFKATDPIRANLASQYLDELRSK</sequence>
<dbReference type="PROSITE" id="PS50110">
    <property type="entry name" value="RESPONSE_REGULATORY"/>
    <property type="match status" value="1"/>
</dbReference>
<evidence type="ECO:0000256" key="1">
    <source>
        <dbReference type="PROSITE-ProRule" id="PRU00169"/>
    </source>
</evidence>
<reference evidence="3 4" key="1">
    <citation type="submission" date="2015-11" db="EMBL/GenBank/DDBJ databases">
        <authorList>
            <person name="Lin W."/>
        </authorList>
    </citation>
    <scope>NUCLEOTIDE SEQUENCE [LARGE SCALE GENOMIC DNA]</scope>
    <source>
        <strain evidence="3 4">HCH-1</strain>
    </source>
</reference>
<keyword evidence="4" id="KW-1185">Reference proteome</keyword>
<comment type="caution">
    <text evidence="3">The sequence shown here is derived from an EMBL/GenBank/DDBJ whole genome shotgun (WGS) entry which is preliminary data.</text>
</comment>
<dbReference type="InterPro" id="IPR052048">
    <property type="entry name" value="ST_Response_Regulator"/>
</dbReference>
<feature type="modified residue" description="4-aspartylphosphate" evidence="1">
    <location>
        <position position="63"/>
    </location>
</feature>
<dbReference type="CDD" id="cd17574">
    <property type="entry name" value="REC_OmpR"/>
    <property type="match status" value="1"/>
</dbReference>
<feature type="domain" description="Response regulatory" evidence="2">
    <location>
        <begin position="13"/>
        <end position="130"/>
    </location>
</feature>
<keyword evidence="1" id="KW-0597">Phosphoprotein</keyword>
<dbReference type="InterPro" id="IPR011006">
    <property type="entry name" value="CheY-like_superfamily"/>
</dbReference>
<dbReference type="Proteomes" id="UP000060487">
    <property type="component" value="Unassembled WGS sequence"/>
</dbReference>
<dbReference type="Pfam" id="PF00072">
    <property type="entry name" value="Response_reg"/>
    <property type="match status" value="1"/>
</dbReference>
<dbReference type="EMBL" id="LNQR01000077">
    <property type="protein sequence ID" value="KWT83453.1"/>
    <property type="molecule type" value="Genomic_DNA"/>
</dbReference>
<dbReference type="RefSeq" id="WP_085052806.1">
    <property type="nucleotide sequence ID" value="NZ_LNQR01000077.1"/>
</dbReference>
<proteinExistence type="predicted"/>
<dbReference type="PANTHER" id="PTHR43228">
    <property type="entry name" value="TWO-COMPONENT RESPONSE REGULATOR"/>
    <property type="match status" value="1"/>
</dbReference>
<dbReference type="PANTHER" id="PTHR43228:SF1">
    <property type="entry name" value="TWO-COMPONENT RESPONSE REGULATOR ARR22"/>
    <property type="match status" value="1"/>
</dbReference>
<evidence type="ECO:0000313" key="3">
    <source>
        <dbReference type="EMBL" id="KWT83453.1"/>
    </source>
</evidence>
<protein>
    <submittedName>
        <fullName evidence="3">Esponse regulator with CheY-like receiver</fullName>
    </submittedName>
</protein>